<dbReference type="GO" id="GO:0019346">
    <property type="term" value="P:transsulfuration"/>
    <property type="evidence" value="ECO:0007669"/>
    <property type="project" value="InterPro"/>
</dbReference>
<dbReference type="HOGENOM" id="CLU_018986_2_0_2"/>
<dbReference type="EC" id="4.4.1.8" evidence="4"/>
<evidence type="ECO:0000256" key="3">
    <source>
        <dbReference type="ARBA" id="ARBA00023239"/>
    </source>
</evidence>
<dbReference type="Gene3D" id="3.40.640.10">
    <property type="entry name" value="Type I PLP-dependent aspartate aminotransferase-like (Major domain)"/>
    <property type="match status" value="1"/>
</dbReference>
<dbReference type="GO" id="GO:0030170">
    <property type="term" value="F:pyridoxal phosphate binding"/>
    <property type="evidence" value="ECO:0007669"/>
    <property type="project" value="InterPro"/>
</dbReference>
<evidence type="ECO:0000256" key="2">
    <source>
        <dbReference type="ARBA" id="ARBA00022898"/>
    </source>
</evidence>
<dbReference type="FunCoup" id="Q6L1U0">
    <property type="interactions" value="170"/>
</dbReference>
<dbReference type="EMBL" id="AE017261">
    <property type="protein sequence ID" value="AAT43062.1"/>
    <property type="molecule type" value="Genomic_DNA"/>
</dbReference>
<dbReference type="Pfam" id="PF01053">
    <property type="entry name" value="Cys_Met_Meta_PP"/>
    <property type="match status" value="1"/>
</dbReference>
<dbReference type="GO" id="GO:0047804">
    <property type="term" value="F:cysteine-S-conjugate beta-lyase activity"/>
    <property type="evidence" value="ECO:0007669"/>
    <property type="project" value="UniProtKB-ARBA"/>
</dbReference>
<keyword evidence="3 4" id="KW-0456">Lyase</keyword>
<sequence>MIETDINDIYGRPLVFPIYQTGSYEIPGGEKFRYSREYNPTVENLNNVIKRLEHGDLANSFSSGMGAITTTLLSILRPGDEAVTHIDTFARSYHFFSEFLRSFGIKTRISRPGTENILEEINKRTKLVFIETLSNPVLRVYDIDEISKACSENGALLICDSTFATPYNLKTLDHGADVVIHSASKFLSGHNDVIAGVAAGSYDLIKRIDDTRRSLGTSMDPNTAFLVERGIKTLDLRMERINENAMKIARFLNESPRVSDVIYPGLESHPDHGIASRLLRGYSGVILFKLKKDFNDFIDKLSNIKAANTLGGLNTIVSNPYTMSHRSLNNDELKILGIDKDYVRLSAGIENPENIIEELNTAIS</sequence>
<dbReference type="PaxDb" id="263820-PTO0477"/>
<name>Q6L1U0_PICTO</name>
<dbReference type="Gene3D" id="3.90.1150.10">
    <property type="entry name" value="Aspartate Aminotransferase, domain 1"/>
    <property type="match status" value="1"/>
</dbReference>
<organism evidence="4 5">
    <name type="scientific">Picrophilus torridus (strain ATCC 700027 / DSM 9790 / JCM 10055 / NBRC 100828 / KAW 2/3)</name>
    <dbReference type="NCBI Taxonomy" id="1122961"/>
    <lineage>
        <taxon>Archaea</taxon>
        <taxon>Methanobacteriati</taxon>
        <taxon>Thermoplasmatota</taxon>
        <taxon>Thermoplasmata</taxon>
        <taxon>Thermoplasmatales</taxon>
        <taxon>Picrophilaceae</taxon>
        <taxon>Picrophilus</taxon>
    </lineage>
</organism>
<dbReference type="CDD" id="cd00614">
    <property type="entry name" value="CGS_like"/>
    <property type="match status" value="1"/>
</dbReference>
<dbReference type="PATRIC" id="fig|263820.9.peg.503"/>
<dbReference type="InterPro" id="IPR015421">
    <property type="entry name" value="PyrdxlP-dep_Trfase_major"/>
</dbReference>
<dbReference type="SUPFAM" id="SSF53383">
    <property type="entry name" value="PLP-dependent transferases"/>
    <property type="match status" value="1"/>
</dbReference>
<dbReference type="GeneID" id="2844287"/>
<protein>
    <submittedName>
        <fullName evidence="4">Cystathionine beta-lyase</fullName>
        <ecNumber evidence="4">4.4.1.8</ecNumber>
    </submittedName>
</protein>
<dbReference type="NCBIfam" id="NF005047">
    <property type="entry name" value="PRK06460.1"/>
    <property type="match status" value="1"/>
</dbReference>
<dbReference type="KEGG" id="pto:PTO0477"/>
<comment type="cofactor">
    <cofactor evidence="1">
        <name>pyridoxal 5'-phosphate</name>
        <dbReference type="ChEBI" id="CHEBI:597326"/>
    </cofactor>
</comment>
<dbReference type="Proteomes" id="UP000000438">
    <property type="component" value="Chromosome"/>
</dbReference>
<proteinExistence type="predicted"/>
<dbReference type="InterPro" id="IPR015424">
    <property type="entry name" value="PyrdxlP-dep_Trfase"/>
</dbReference>
<accession>Q6L1U0</accession>
<reference evidence="4 5" key="1">
    <citation type="journal article" date="2004" name="Proc. Natl. Acad. Sci. U.S.A.">
        <title>Genome sequence of Picrophilus torridus and its implications for life around pH 0.</title>
        <authorList>
            <person name="Futterer O."/>
            <person name="Angelov A."/>
            <person name="Liesegang H."/>
            <person name="Gottschalk G."/>
            <person name="Schleper C."/>
            <person name="Schepers B."/>
            <person name="Dock C."/>
            <person name="Antranikian G."/>
            <person name="Liebl W."/>
        </authorList>
    </citation>
    <scope>NUCLEOTIDE SEQUENCE [LARGE SCALE GENOMIC DNA]</scope>
    <source>
        <strain evidence="5">ATCC 700027 / DSM 9790 / JCM 10055 / NBRC 100828</strain>
    </source>
</reference>
<dbReference type="OrthoDB" id="43458at2157"/>
<evidence type="ECO:0000256" key="1">
    <source>
        <dbReference type="ARBA" id="ARBA00001933"/>
    </source>
</evidence>
<dbReference type="AlphaFoldDB" id="Q6L1U0"/>
<dbReference type="PANTHER" id="PTHR11808">
    <property type="entry name" value="TRANS-SULFURATION ENZYME FAMILY MEMBER"/>
    <property type="match status" value="1"/>
</dbReference>
<dbReference type="InterPro" id="IPR000277">
    <property type="entry name" value="Cys/Met-Metab_PyrdxlP-dep_enz"/>
</dbReference>
<dbReference type="GO" id="GO:0005737">
    <property type="term" value="C:cytoplasm"/>
    <property type="evidence" value="ECO:0007669"/>
    <property type="project" value="TreeGrafter"/>
</dbReference>
<keyword evidence="2" id="KW-0663">Pyridoxal phosphate</keyword>
<evidence type="ECO:0000313" key="5">
    <source>
        <dbReference type="Proteomes" id="UP000000438"/>
    </source>
</evidence>
<gene>
    <name evidence="4" type="ordered locus">PTO0477</name>
</gene>
<dbReference type="InterPro" id="IPR015422">
    <property type="entry name" value="PyrdxlP-dep_Trfase_small"/>
</dbReference>
<dbReference type="eggNOG" id="arCOG00060">
    <property type="taxonomic scope" value="Archaea"/>
</dbReference>
<dbReference type="RefSeq" id="WP_011177278.1">
    <property type="nucleotide sequence ID" value="NC_005877.1"/>
</dbReference>
<evidence type="ECO:0000313" key="4">
    <source>
        <dbReference type="EMBL" id="AAT43062.1"/>
    </source>
</evidence>
<dbReference type="PANTHER" id="PTHR11808:SF50">
    <property type="entry name" value="CYSTATHIONINE BETA-LYASE"/>
    <property type="match status" value="1"/>
</dbReference>
<dbReference type="PIRSF" id="PIRSF001434">
    <property type="entry name" value="CGS"/>
    <property type="match status" value="1"/>
</dbReference>
<dbReference type="STRING" id="263820.PTO0477"/>
<dbReference type="FunFam" id="3.40.640.10:FF:000046">
    <property type="entry name" value="Cystathionine gamma-lyase"/>
    <property type="match status" value="1"/>
</dbReference>
<dbReference type="InParanoid" id="Q6L1U0"/>